<evidence type="ECO:0000256" key="9">
    <source>
        <dbReference type="PROSITE-ProRule" id="PRU10061"/>
    </source>
</evidence>
<evidence type="ECO:0000256" key="7">
    <source>
        <dbReference type="ARBA" id="ARBA00023295"/>
    </source>
</evidence>
<sequence length="781" mass="89327">MMRLKSRWIQSSMIIIVVLGGLLVGCQNKKTALVEQEQQHQEVEQGQQNQEKEVASVAVEGPPQDMTEFRLGEAAKAYNVLIGAAIEPAYLQEKAYADTLKKDFTVITPENRMKWQFIHPQENQFTFEEGDAVVAFARENNMQVRGHALVWHIQNPTWLTNREWSKEELSKVLKEHIHTVVDHYKDDIYAWDVVNEAFEGGSYRESIWYKTLGKEYIEKALIWAREADPDVQLFLNDYGIEEPGVKADAMYNLCVELLEKNIPLDGVGFQFHMDLHQPFDMPSVYKNLKRFADLGLKIDITELDIRMLGTPTEALLALQAQYYGELMDIALDLDALVSFTMWGFTDKYSWVPGYFSGQGWALIYDENYQPKPAYATLAHNILRGPIPLTYGQPIDTHNRQLVNPLKASYVENPPVVDGLIDEGEWDNIYTYGFSYNQLDGENQCLPADEADVWADFKLAYHQDYLYGCVQREDNITINNIVGETYKNDNVEVFLEYGDYFKQFRTVVGHDFENGDTDHVAVWNGDGTLLEFKVKLPETDMTGLTMGFNMALSDNDSGGNRNYQLYPITGMNKSYLGRDLTLLLCEGDTPRPANFDKVIPPIKSRQALVIPTIDGQINGSEWSEGVRYNFAYDLLEAPHHAMPKKRDDLYGTYKINHSNHAIFGYITRMDDITIVEGPLSESDSVELLMTYQDQDIHLSAKILQEPQIVGDIKNFQYAWDEQGQFFEFYFEVDQPIEKDTIIPIQLLLRDNDGHGVKHLVSPFFGGKTGHAVEDFGELQFVH</sequence>
<reference evidence="12" key="1">
    <citation type="submission" date="2020-07" db="EMBL/GenBank/DDBJ databases">
        <title>Vallitalea pronyensis genome.</title>
        <authorList>
            <person name="Postec A."/>
        </authorList>
    </citation>
    <scope>NUCLEOTIDE SEQUENCE</scope>
    <source>
        <strain evidence="12">FatNI3</strain>
    </source>
</reference>
<evidence type="ECO:0000256" key="1">
    <source>
        <dbReference type="ARBA" id="ARBA00000681"/>
    </source>
</evidence>
<evidence type="ECO:0000259" key="11">
    <source>
        <dbReference type="PROSITE" id="PS51760"/>
    </source>
</evidence>
<keyword evidence="7 10" id="KW-0326">Glycosidase</keyword>
<evidence type="ECO:0000313" key="12">
    <source>
        <dbReference type="EMBL" id="QUI21776.1"/>
    </source>
</evidence>
<evidence type="ECO:0000256" key="10">
    <source>
        <dbReference type="RuleBase" id="RU361174"/>
    </source>
</evidence>
<keyword evidence="8 10" id="KW-0624">Polysaccharide degradation</keyword>
<comment type="similarity">
    <text evidence="2 10">Belongs to the glycosyl hydrolase 10 (cellulase F) family.</text>
</comment>
<dbReference type="SUPFAM" id="SSF49344">
    <property type="entry name" value="CBD9-like"/>
    <property type="match status" value="1"/>
</dbReference>
<organism evidence="12 13">
    <name type="scientific">Vallitalea pronyensis</name>
    <dbReference type="NCBI Taxonomy" id="1348613"/>
    <lineage>
        <taxon>Bacteria</taxon>
        <taxon>Bacillati</taxon>
        <taxon>Bacillota</taxon>
        <taxon>Clostridia</taxon>
        <taxon>Lachnospirales</taxon>
        <taxon>Vallitaleaceae</taxon>
        <taxon>Vallitalea</taxon>
    </lineage>
</organism>
<name>A0A8J8SFN1_9FIRM</name>
<keyword evidence="5 10" id="KW-0378">Hydrolase</keyword>
<gene>
    <name evidence="12" type="ORF">HZI73_05470</name>
</gene>
<dbReference type="PROSITE" id="PS51760">
    <property type="entry name" value="GH10_2"/>
    <property type="match status" value="1"/>
</dbReference>
<dbReference type="SMART" id="SM00633">
    <property type="entry name" value="Glyco_10"/>
    <property type="match status" value="1"/>
</dbReference>
<keyword evidence="3" id="KW-0858">Xylan degradation</keyword>
<dbReference type="InterPro" id="IPR044846">
    <property type="entry name" value="GH10"/>
</dbReference>
<evidence type="ECO:0000256" key="4">
    <source>
        <dbReference type="ARBA" id="ARBA00022729"/>
    </source>
</evidence>
<dbReference type="InterPro" id="IPR031158">
    <property type="entry name" value="GH10_AS"/>
</dbReference>
<accession>A0A8J8SFN1</accession>
<dbReference type="GO" id="GO:0031176">
    <property type="term" value="F:endo-1,4-beta-xylanase activity"/>
    <property type="evidence" value="ECO:0007669"/>
    <property type="project" value="UniProtKB-EC"/>
</dbReference>
<protein>
    <recommendedName>
        <fullName evidence="10">Beta-xylanase</fullName>
        <ecNumber evidence="10">3.2.1.8</ecNumber>
    </recommendedName>
</protein>
<dbReference type="PANTHER" id="PTHR31490">
    <property type="entry name" value="GLYCOSYL HYDROLASE"/>
    <property type="match status" value="1"/>
</dbReference>
<keyword evidence="4" id="KW-0732">Signal</keyword>
<dbReference type="PROSITE" id="PS51257">
    <property type="entry name" value="PROKAR_LIPOPROTEIN"/>
    <property type="match status" value="1"/>
</dbReference>
<dbReference type="Gene3D" id="2.60.40.1190">
    <property type="match status" value="1"/>
</dbReference>
<dbReference type="PROSITE" id="PS00591">
    <property type="entry name" value="GH10_1"/>
    <property type="match status" value="1"/>
</dbReference>
<dbReference type="Proteomes" id="UP000683246">
    <property type="component" value="Chromosome"/>
</dbReference>
<dbReference type="EC" id="3.2.1.8" evidence="10"/>
<dbReference type="RefSeq" id="WP_212697247.1">
    <property type="nucleotide sequence ID" value="NZ_CP058649.1"/>
</dbReference>
<evidence type="ECO:0000256" key="3">
    <source>
        <dbReference type="ARBA" id="ARBA00022651"/>
    </source>
</evidence>
<dbReference type="Pfam" id="PF00331">
    <property type="entry name" value="Glyco_hydro_10"/>
    <property type="match status" value="1"/>
</dbReference>
<dbReference type="Gene3D" id="3.20.20.80">
    <property type="entry name" value="Glycosidases"/>
    <property type="match status" value="1"/>
</dbReference>
<comment type="catalytic activity">
    <reaction evidence="1 10">
        <text>Endohydrolysis of (1-&gt;4)-beta-D-xylosidic linkages in xylans.</text>
        <dbReference type="EC" id="3.2.1.8"/>
    </reaction>
</comment>
<evidence type="ECO:0000256" key="5">
    <source>
        <dbReference type="ARBA" id="ARBA00022801"/>
    </source>
</evidence>
<dbReference type="GO" id="GO:0045493">
    <property type="term" value="P:xylan catabolic process"/>
    <property type="evidence" value="ECO:0007669"/>
    <property type="project" value="UniProtKB-KW"/>
</dbReference>
<dbReference type="EMBL" id="CP058649">
    <property type="protein sequence ID" value="QUI21776.1"/>
    <property type="molecule type" value="Genomic_DNA"/>
</dbReference>
<keyword evidence="6 10" id="KW-0119">Carbohydrate metabolism</keyword>
<feature type="domain" description="GH10" evidence="11">
    <location>
        <begin position="65"/>
        <end position="380"/>
    </location>
</feature>
<evidence type="ECO:0000313" key="13">
    <source>
        <dbReference type="Proteomes" id="UP000683246"/>
    </source>
</evidence>
<dbReference type="InterPro" id="IPR001000">
    <property type="entry name" value="GH10_dom"/>
</dbReference>
<dbReference type="KEGG" id="vpy:HZI73_05470"/>
<dbReference type="PRINTS" id="PR00134">
    <property type="entry name" value="GLHYDRLASE10"/>
</dbReference>
<dbReference type="SUPFAM" id="SSF51445">
    <property type="entry name" value="(Trans)glycosidases"/>
    <property type="match status" value="1"/>
</dbReference>
<evidence type="ECO:0000256" key="6">
    <source>
        <dbReference type="ARBA" id="ARBA00023277"/>
    </source>
</evidence>
<evidence type="ECO:0000256" key="8">
    <source>
        <dbReference type="ARBA" id="ARBA00023326"/>
    </source>
</evidence>
<dbReference type="AlphaFoldDB" id="A0A8J8SFN1"/>
<dbReference type="PANTHER" id="PTHR31490:SF88">
    <property type="entry name" value="BETA-XYLANASE"/>
    <property type="match status" value="1"/>
</dbReference>
<feature type="active site" description="Nucleophile" evidence="9">
    <location>
        <position position="302"/>
    </location>
</feature>
<proteinExistence type="inferred from homology"/>
<evidence type="ECO:0000256" key="2">
    <source>
        <dbReference type="ARBA" id="ARBA00007495"/>
    </source>
</evidence>
<dbReference type="InterPro" id="IPR017853">
    <property type="entry name" value="GH"/>
</dbReference>
<keyword evidence="13" id="KW-1185">Reference proteome</keyword>